<feature type="domain" description="RecF/RecN/SMC N-terminal" evidence="14">
    <location>
        <begin position="3"/>
        <end position="334"/>
    </location>
</feature>
<dbReference type="GO" id="GO:0006302">
    <property type="term" value="P:double-strand break repair"/>
    <property type="evidence" value="ECO:0007669"/>
    <property type="project" value="TreeGrafter"/>
</dbReference>
<dbReference type="InterPro" id="IPR003395">
    <property type="entry name" value="RecF/RecN/SMC_N"/>
</dbReference>
<feature type="binding site" evidence="12">
    <location>
        <begin position="30"/>
        <end position="37"/>
    </location>
    <ligand>
        <name>ATP</name>
        <dbReference type="ChEBI" id="CHEBI:30616"/>
    </ligand>
</feature>
<dbReference type="GO" id="GO:0000731">
    <property type="term" value="P:DNA synthesis involved in DNA repair"/>
    <property type="evidence" value="ECO:0007669"/>
    <property type="project" value="TreeGrafter"/>
</dbReference>
<keyword evidence="4 12" id="KW-0963">Cytoplasm</keyword>
<keyword evidence="7 12" id="KW-0227">DNA damage</keyword>
<dbReference type="Pfam" id="PF02463">
    <property type="entry name" value="SMC_N"/>
    <property type="match status" value="1"/>
</dbReference>
<dbReference type="GO" id="GO:0005737">
    <property type="term" value="C:cytoplasm"/>
    <property type="evidence" value="ECO:0007669"/>
    <property type="project" value="UniProtKB-SubCell"/>
</dbReference>
<keyword evidence="9 12" id="KW-0238">DNA-binding</keyword>
<comment type="function">
    <text evidence="12 13">The RecF protein is involved in DNA metabolism; it is required for DNA replication and normal SOS inducibility. RecF binds preferentially to single-stranded, linear DNA. It also seems to bind ATP.</text>
</comment>
<evidence type="ECO:0000313" key="16">
    <source>
        <dbReference type="Proteomes" id="UP000824072"/>
    </source>
</evidence>
<keyword evidence="10 12" id="KW-0234">DNA repair</keyword>
<keyword evidence="6 12" id="KW-0547">Nucleotide-binding</keyword>
<evidence type="ECO:0000313" key="15">
    <source>
        <dbReference type="EMBL" id="HIU33468.1"/>
    </source>
</evidence>
<dbReference type="GO" id="GO:0003697">
    <property type="term" value="F:single-stranded DNA binding"/>
    <property type="evidence" value="ECO:0007669"/>
    <property type="project" value="UniProtKB-UniRule"/>
</dbReference>
<dbReference type="Gene3D" id="1.20.1050.90">
    <property type="entry name" value="RecF/RecN/SMC, N-terminal domain"/>
    <property type="match status" value="1"/>
</dbReference>
<evidence type="ECO:0000256" key="4">
    <source>
        <dbReference type="ARBA" id="ARBA00022490"/>
    </source>
</evidence>
<sequence>MLIHRLELTNFRNYPRAELSPCAGITALVGDNAQGKTNLLEAVYLCCTGRSHRTRQDRELILWGEEFCRVHVQAERFDGRHDVDIALPLSGRRRIKINGSEVTRSGELMGHVTGVLFSPEDLQLIKDSPAERRRFMDMALSQIRPAYYYALQRYQRALRQRNELLRAGTLDSLEIWDEQLALCGAEVMRRRREYLESLSAFAIQTHRDISSDREALAVRYAPNITRGESPEDLLRDLFEARSADLKRLTTTVGPHRDDILLRVGGKELRAFGSQGQQRTAALSLRLAELRMVQDATGEAPILLLDDVMSELDPDRRRQLLLHLRGIQALITCTDLEDLAGAEVGQAQRVKGASLQPL</sequence>
<keyword evidence="5 12" id="KW-0235">DNA replication</keyword>
<reference evidence="15" key="2">
    <citation type="journal article" date="2021" name="PeerJ">
        <title>Extensive microbial diversity within the chicken gut microbiome revealed by metagenomics and culture.</title>
        <authorList>
            <person name="Gilroy R."/>
            <person name="Ravi A."/>
            <person name="Getino M."/>
            <person name="Pursley I."/>
            <person name="Horton D.L."/>
            <person name="Alikhan N.F."/>
            <person name="Baker D."/>
            <person name="Gharbi K."/>
            <person name="Hall N."/>
            <person name="Watson M."/>
            <person name="Adriaenssens E.M."/>
            <person name="Foster-Nyarko E."/>
            <person name="Jarju S."/>
            <person name="Secka A."/>
            <person name="Antonio M."/>
            <person name="Oren A."/>
            <person name="Chaudhuri R.R."/>
            <person name="La Ragione R."/>
            <person name="Hildebrand F."/>
            <person name="Pallen M.J."/>
        </authorList>
    </citation>
    <scope>NUCLEOTIDE SEQUENCE</scope>
    <source>
        <strain evidence="15">ChiHcec3-11533</strain>
    </source>
</reference>
<dbReference type="AlphaFoldDB" id="A0A9D1IAM9"/>
<evidence type="ECO:0000256" key="8">
    <source>
        <dbReference type="ARBA" id="ARBA00022840"/>
    </source>
</evidence>
<dbReference type="CDD" id="cd03242">
    <property type="entry name" value="ABC_RecF"/>
    <property type="match status" value="1"/>
</dbReference>
<evidence type="ECO:0000256" key="6">
    <source>
        <dbReference type="ARBA" id="ARBA00022741"/>
    </source>
</evidence>
<evidence type="ECO:0000256" key="10">
    <source>
        <dbReference type="ARBA" id="ARBA00023204"/>
    </source>
</evidence>
<dbReference type="GO" id="GO:0006260">
    <property type="term" value="P:DNA replication"/>
    <property type="evidence" value="ECO:0007669"/>
    <property type="project" value="UniProtKB-UniRule"/>
</dbReference>
<dbReference type="EMBL" id="DVMU01000062">
    <property type="protein sequence ID" value="HIU33468.1"/>
    <property type="molecule type" value="Genomic_DNA"/>
</dbReference>
<organism evidence="15 16">
    <name type="scientific">Candidatus Pullichristensenella excrementigallinarum</name>
    <dbReference type="NCBI Taxonomy" id="2840907"/>
    <lineage>
        <taxon>Bacteria</taxon>
        <taxon>Bacillati</taxon>
        <taxon>Bacillota</taxon>
        <taxon>Clostridia</taxon>
        <taxon>Candidatus Pullichristensenella</taxon>
    </lineage>
</organism>
<evidence type="ECO:0000256" key="2">
    <source>
        <dbReference type="ARBA" id="ARBA00008016"/>
    </source>
</evidence>
<comment type="caution">
    <text evidence="15">The sequence shown here is derived from an EMBL/GenBank/DDBJ whole genome shotgun (WGS) entry which is preliminary data.</text>
</comment>
<gene>
    <name evidence="12 15" type="primary">recF</name>
    <name evidence="15" type="ORF">IAB02_02810</name>
</gene>
<evidence type="ECO:0000256" key="13">
    <source>
        <dbReference type="RuleBase" id="RU000578"/>
    </source>
</evidence>
<evidence type="ECO:0000256" key="12">
    <source>
        <dbReference type="HAMAP-Rule" id="MF_00365"/>
    </source>
</evidence>
<dbReference type="PANTHER" id="PTHR32182">
    <property type="entry name" value="DNA REPLICATION AND REPAIR PROTEIN RECF"/>
    <property type="match status" value="1"/>
</dbReference>
<evidence type="ECO:0000256" key="1">
    <source>
        <dbReference type="ARBA" id="ARBA00004496"/>
    </source>
</evidence>
<dbReference type="PROSITE" id="PS00617">
    <property type="entry name" value="RECF_1"/>
    <property type="match status" value="1"/>
</dbReference>
<dbReference type="HAMAP" id="MF_00365">
    <property type="entry name" value="RecF"/>
    <property type="match status" value="1"/>
</dbReference>
<evidence type="ECO:0000256" key="5">
    <source>
        <dbReference type="ARBA" id="ARBA00022705"/>
    </source>
</evidence>
<reference evidence="15" key="1">
    <citation type="submission" date="2020-10" db="EMBL/GenBank/DDBJ databases">
        <authorList>
            <person name="Gilroy R."/>
        </authorList>
    </citation>
    <scope>NUCLEOTIDE SEQUENCE</scope>
    <source>
        <strain evidence="15">ChiHcec3-11533</strain>
    </source>
</reference>
<proteinExistence type="inferred from homology"/>
<dbReference type="GO" id="GO:0009432">
    <property type="term" value="P:SOS response"/>
    <property type="evidence" value="ECO:0007669"/>
    <property type="project" value="UniProtKB-UniRule"/>
</dbReference>
<dbReference type="InterPro" id="IPR018078">
    <property type="entry name" value="DNA-binding_RecF_CS"/>
</dbReference>
<dbReference type="PROSITE" id="PS00618">
    <property type="entry name" value="RECF_2"/>
    <property type="match status" value="1"/>
</dbReference>
<evidence type="ECO:0000256" key="7">
    <source>
        <dbReference type="ARBA" id="ARBA00022763"/>
    </source>
</evidence>
<dbReference type="InterPro" id="IPR001238">
    <property type="entry name" value="DNA-binding_RecF"/>
</dbReference>
<comment type="similarity">
    <text evidence="2 12 13">Belongs to the RecF family.</text>
</comment>
<evidence type="ECO:0000256" key="11">
    <source>
        <dbReference type="ARBA" id="ARBA00023236"/>
    </source>
</evidence>
<protein>
    <recommendedName>
        <fullName evidence="3 12">DNA replication and repair protein RecF</fullName>
    </recommendedName>
</protein>
<keyword evidence="11 12" id="KW-0742">SOS response</keyword>
<name>A0A9D1IAM9_9FIRM</name>
<evidence type="ECO:0000259" key="14">
    <source>
        <dbReference type="Pfam" id="PF02463"/>
    </source>
</evidence>
<comment type="subcellular location">
    <subcellularLocation>
        <location evidence="1 12 13">Cytoplasm</location>
    </subcellularLocation>
</comment>
<dbReference type="NCBIfam" id="TIGR00611">
    <property type="entry name" value="recf"/>
    <property type="match status" value="1"/>
</dbReference>
<dbReference type="Gene3D" id="3.40.50.300">
    <property type="entry name" value="P-loop containing nucleotide triphosphate hydrolases"/>
    <property type="match status" value="1"/>
</dbReference>
<evidence type="ECO:0000256" key="3">
    <source>
        <dbReference type="ARBA" id="ARBA00020170"/>
    </source>
</evidence>
<dbReference type="InterPro" id="IPR027417">
    <property type="entry name" value="P-loop_NTPase"/>
</dbReference>
<dbReference type="GO" id="GO:0005524">
    <property type="term" value="F:ATP binding"/>
    <property type="evidence" value="ECO:0007669"/>
    <property type="project" value="UniProtKB-UniRule"/>
</dbReference>
<accession>A0A9D1IAM9</accession>
<keyword evidence="8 12" id="KW-0067">ATP-binding</keyword>
<evidence type="ECO:0000256" key="9">
    <source>
        <dbReference type="ARBA" id="ARBA00023125"/>
    </source>
</evidence>
<dbReference type="InterPro" id="IPR042174">
    <property type="entry name" value="RecF_2"/>
</dbReference>
<dbReference type="SUPFAM" id="SSF52540">
    <property type="entry name" value="P-loop containing nucleoside triphosphate hydrolases"/>
    <property type="match status" value="1"/>
</dbReference>
<dbReference type="Proteomes" id="UP000824072">
    <property type="component" value="Unassembled WGS sequence"/>
</dbReference>
<dbReference type="PANTHER" id="PTHR32182:SF0">
    <property type="entry name" value="DNA REPLICATION AND REPAIR PROTEIN RECF"/>
    <property type="match status" value="1"/>
</dbReference>